<sequence length="487" mass="57576">MTQFTIPLLAQMKQFKYLTEPNAERYRAIMRFCFLNHMQYKNRLTKDEIYSFLKTLPNFSDYTEEMCEQDLKSLVDWGNLKSTQDTSKTATLQEFKNKRFLYELTSIGLRIERFLFELENSQETKAELNPKHIEKIYGLLISIDSVLKDPRKQAVDWWDELTSAFVEIEKSYTEYISMLTSSEYESLMIKEKFLEYKSKLLHYLYNFHDMFQSYLPRIRALFLNLPQHKVDELLMYVIQAEKDHPKNIFKDSSAIESYIKGRWQNIKDWFVSPNGQAERLLEQIQQIIRKVSSYAARLSESSTLKINRTEEYKHLAKLFSNLDISECHKLSSVVFGVMCPKYITGDFPRATESTTISILDLPSFKVPLKSRGRLIREKIKVVPASEFSEEKKKRFEEYKKKIEEENELLQSLLKGNKIEFEKLPRITPEVRKRLFVWLSRGLSSKVANTDSGKKFRVIRPQDDKRCILECTDGKMDMPAYILEFVDE</sequence>
<evidence type="ECO:0000313" key="3">
    <source>
        <dbReference type="Proteomes" id="UP000282930"/>
    </source>
</evidence>
<dbReference type="EMBL" id="CP034791">
    <property type="protein sequence ID" value="AZT89339.1"/>
    <property type="molecule type" value="Genomic_DNA"/>
</dbReference>
<feature type="coiled-coil region" evidence="1">
    <location>
        <begin position="385"/>
        <end position="419"/>
    </location>
</feature>
<evidence type="ECO:0000256" key="1">
    <source>
        <dbReference type="SAM" id="Coils"/>
    </source>
</evidence>
<protein>
    <submittedName>
        <fullName evidence="2">TIGR02677 family protein</fullName>
    </submittedName>
</protein>
<dbReference type="InterPro" id="IPR013493">
    <property type="entry name" value="CHP02677"/>
</dbReference>
<proteinExistence type="predicted"/>
<dbReference type="KEGG" id="ccha:ELD05_00795"/>
<keyword evidence="1" id="KW-0175">Coiled coil</keyword>
<name>A0A3T0D2T0_9FIRM</name>
<organism evidence="2 3">
    <name type="scientific">Caldicellulosiruptor changbaiensis</name>
    <dbReference type="NCBI Taxonomy" id="1222016"/>
    <lineage>
        <taxon>Bacteria</taxon>
        <taxon>Bacillati</taxon>
        <taxon>Bacillota</taxon>
        <taxon>Bacillota incertae sedis</taxon>
        <taxon>Caldicellulosiruptorales</taxon>
        <taxon>Caldicellulosiruptoraceae</taxon>
        <taxon>Caldicellulosiruptor</taxon>
    </lineage>
</organism>
<gene>
    <name evidence="2" type="ORF">ELD05_00795</name>
</gene>
<dbReference type="Pfam" id="PF09660">
    <property type="entry name" value="DUF2397"/>
    <property type="match status" value="1"/>
</dbReference>
<accession>A0A3T0D2T0</accession>
<keyword evidence="3" id="KW-1185">Reference proteome</keyword>
<dbReference type="RefSeq" id="WP_127350966.1">
    <property type="nucleotide sequence ID" value="NZ_CP034791.1"/>
</dbReference>
<dbReference type="AlphaFoldDB" id="A0A3T0D2T0"/>
<dbReference type="NCBIfam" id="TIGR02677">
    <property type="entry name" value="TIGR02677 family protein"/>
    <property type="match status" value="1"/>
</dbReference>
<evidence type="ECO:0000313" key="2">
    <source>
        <dbReference type="EMBL" id="AZT89339.1"/>
    </source>
</evidence>
<dbReference type="Proteomes" id="UP000282930">
    <property type="component" value="Chromosome"/>
</dbReference>
<reference evidence="2 3" key="1">
    <citation type="submission" date="2018-12" db="EMBL/GenBank/DDBJ databases">
        <title>Genome sequence from the cellulolytic species, Caldicellulosiruptor changbaiensis.</title>
        <authorList>
            <person name="Blumer-Schuette S.E."/>
            <person name="Mendoza C."/>
        </authorList>
    </citation>
    <scope>NUCLEOTIDE SEQUENCE [LARGE SCALE GENOMIC DNA]</scope>
    <source>
        <strain evidence="2 3">CBS-Z</strain>
    </source>
</reference>